<dbReference type="AlphaFoldDB" id="A0A0N7LAR1"/>
<dbReference type="Proteomes" id="UP000054845">
    <property type="component" value="Unassembled WGS sequence"/>
</dbReference>
<sequence length="113" mass="11957">MMGVGGAAIAITTTDLSRPSPSLLMYAVYSNFPTVIAPSPHASREPYPAIVYHPHDHLLPSAVHKSHSQPALVTEAHATAQTFGGHTSNVSYRLISTGASCQQLFALTTCTIL</sequence>
<keyword evidence="2" id="KW-1185">Reference proteome</keyword>
<dbReference type="EMBL" id="CCYA01000254">
    <property type="protein sequence ID" value="CEH17290.1"/>
    <property type="molecule type" value="Genomic_DNA"/>
</dbReference>
<proteinExistence type="predicted"/>
<reference evidence="1 2" key="1">
    <citation type="submission" date="2014-09" db="EMBL/GenBank/DDBJ databases">
        <authorList>
            <person name="Magalhaes I.L.F."/>
            <person name="Oliveira U."/>
            <person name="Santos F.R."/>
            <person name="Vidigal T.H.D.A."/>
            <person name="Brescovit A.D."/>
            <person name="Santos A.J."/>
        </authorList>
    </citation>
    <scope>NUCLEOTIDE SEQUENCE [LARGE SCALE GENOMIC DNA]</scope>
</reference>
<evidence type="ECO:0000313" key="2">
    <source>
        <dbReference type="Proteomes" id="UP000054845"/>
    </source>
</evidence>
<name>A0A0N7LAR1_9BASI</name>
<accession>A0A0N7LAR1</accession>
<organism evidence="1 2">
    <name type="scientific">Ceraceosorus bombacis</name>
    <dbReference type="NCBI Taxonomy" id="401625"/>
    <lineage>
        <taxon>Eukaryota</taxon>
        <taxon>Fungi</taxon>
        <taxon>Dikarya</taxon>
        <taxon>Basidiomycota</taxon>
        <taxon>Ustilaginomycotina</taxon>
        <taxon>Exobasidiomycetes</taxon>
        <taxon>Ceraceosorales</taxon>
        <taxon>Ceraceosoraceae</taxon>
        <taxon>Ceraceosorus</taxon>
    </lineage>
</organism>
<protein>
    <submittedName>
        <fullName evidence="1">Uncharacterized protein</fullName>
    </submittedName>
</protein>
<evidence type="ECO:0000313" key="1">
    <source>
        <dbReference type="EMBL" id="CEH17290.1"/>
    </source>
</evidence>